<keyword evidence="3" id="KW-1185">Reference proteome</keyword>
<dbReference type="Gene3D" id="3.40.33.10">
    <property type="entry name" value="CAP"/>
    <property type="match status" value="1"/>
</dbReference>
<dbReference type="EMBL" id="RCZG01000008">
    <property type="protein sequence ID" value="TPG32387.1"/>
    <property type="molecule type" value="Genomic_DNA"/>
</dbReference>
<reference evidence="2 3" key="1">
    <citation type="journal article" date="2019" name="Environ. Microbiol.">
        <title>Species interactions and distinct microbial communities in high Arctic permafrost affected cryosols are associated with the CH4 and CO2 gas fluxes.</title>
        <authorList>
            <person name="Altshuler I."/>
            <person name="Hamel J."/>
            <person name="Turney S."/>
            <person name="Magnuson E."/>
            <person name="Levesque R."/>
            <person name="Greer C."/>
            <person name="Whyte L.G."/>
        </authorList>
    </citation>
    <scope>NUCLEOTIDE SEQUENCE [LARGE SCALE GENOMIC DNA]</scope>
    <source>
        <strain evidence="2 3">S5.20</strain>
    </source>
</reference>
<evidence type="ECO:0000313" key="2">
    <source>
        <dbReference type="EMBL" id="TPG32387.1"/>
    </source>
</evidence>
<accession>A0A502E4E7</accession>
<dbReference type="OrthoDB" id="4625906at2"/>
<organism evidence="2 3">
    <name type="scientific">Mycolicibacterium hodleri</name>
    <dbReference type="NCBI Taxonomy" id="49897"/>
    <lineage>
        <taxon>Bacteria</taxon>
        <taxon>Bacillati</taxon>
        <taxon>Actinomycetota</taxon>
        <taxon>Actinomycetes</taxon>
        <taxon>Mycobacteriales</taxon>
        <taxon>Mycobacteriaceae</taxon>
        <taxon>Mycolicibacterium</taxon>
    </lineage>
</organism>
<dbReference type="PANTHER" id="PTHR31157:SF1">
    <property type="entry name" value="SCP DOMAIN-CONTAINING PROTEIN"/>
    <property type="match status" value="1"/>
</dbReference>
<protein>
    <submittedName>
        <fullName evidence="2">CAP domain-containing protein</fullName>
    </submittedName>
</protein>
<name>A0A502E4E7_9MYCO</name>
<evidence type="ECO:0000313" key="3">
    <source>
        <dbReference type="Proteomes" id="UP000320095"/>
    </source>
</evidence>
<proteinExistence type="predicted"/>
<dbReference type="Proteomes" id="UP000320095">
    <property type="component" value="Unassembled WGS sequence"/>
</dbReference>
<dbReference type="PANTHER" id="PTHR31157">
    <property type="entry name" value="SCP DOMAIN-CONTAINING PROTEIN"/>
    <property type="match status" value="1"/>
</dbReference>
<dbReference type="InterPro" id="IPR035940">
    <property type="entry name" value="CAP_sf"/>
</dbReference>
<feature type="signal peptide" evidence="1">
    <location>
        <begin position="1"/>
        <end position="35"/>
    </location>
</feature>
<keyword evidence="1" id="KW-0732">Signal</keyword>
<gene>
    <name evidence="2" type="ORF">EAH80_19060</name>
</gene>
<comment type="caution">
    <text evidence="2">The sequence shown here is derived from an EMBL/GenBank/DDBJ whole genome shotgun (WGS) entry which is preliminary data.</text>
</comment>
<dbReference type="CDD" id="cd05379">
    <property type="entry name" value="CAP_bacterial"/>
    <property type="match status" value="1"/>
</dbReference>
<feature type="chain" id="PRO_5021329696" evidence="1">
    <location>
        <begin position="36"/>
        <end position="169"/>
    </location>
</feature>
<sequence>MDTARRCARARQTLGALASLVVVVGSLTAIPSAHADNRRFNDSVAVNVYTVQQQAGCKTDLKVNEQLRQAAEWHTYDVLYNRDAVDGDMGSDGSTVQDRARKAGYTGNVAETIAINPAIAISGIELINQWYNNPAYLAIMQNCAYIQIGVWSWSTIDRTVAVAVYGQPT</sequence>
<evidence type="ECO:0000256" key="1">
    <source>
        <dbReference type="SAM" id="SignalP"/>
    </source>
</evidence>
<dbReference type="AlphaFoldDB" id="A0A502E4E7"/>